<protein>
    <submittedName>
        <fullName evidence="3">Uncharacterized protein</fullName>
    </submittedName>
</protein>
<proteinExistence type="predicted"/>
<evidence type="ECO:0000256" key="1">
    <source>
        <dbReference type="SAM" id="Coils"/>
    </source>
</evidence>
<dbReference type="Proteomes" id="UP000279259">
    <property type="component" value="Unassembled WGS sequence"/>
</dbReference>
<gene>
    <name evidence="3" type="ORF">EHS25_001713</name>
</gene>
<organism evidence="3 4">
    <name type="scientific">Saitozyma podzolica</name>
    <dbReference type="NCBI Taxonomy" id="1890683"/>
    <lineage>
        <taxon>Eukaryota</taxon>
        <taxon>Fungi</taxon>
        <taxon>Dikarya</taxon>
        <taxon>Basidiomycota</taxon>
        <taxon>Agaricomycotina</taxon>
        <taxon>Tremellomycetes</taxon>
        <taxon>Tremellales</taxon>
        <taxon>Trimorphomycetaceae</taxon>
        <taxon>Saitozyma</taxon>
    </lineage>
</organism>
<evidence type="ECO:0000313" key="3">
    <source>
        <dbReference type="EMBL" id="RSH89728.1"/>
    </source>
</evidence>
<feature type="region of interest" description="Disordered" evidence="2">
    <location>
        <begin position="47"/>
        <end position="88"/>
    </location>
</feature>
<evidence type="ECO:0000313" key="4">
    <source>
        <dbReference type="Proteomes" id="UP000279259"/>
    </source>
</evidence>
<comment type="caution">
    <text evidence="3">The sequence shown here is derived from an EMBL/GenBank/DDBJ whole genome shotgun (WGS) entry which is preliminary data.</text>
</comment>
<feature type="coiled-coil region" evidence="1">
    <location>
        <begin position="9"/>
        <end position="43"/>
    </location>
</feature>
<dbReference type="AlphaFoldDB" id="A0A427YF64"/>
<feature type="compositionally biased region" description="Basic and acidic residues" evidence="2">
    <location>
        <begin position="69"/>
        <end position="79"/>
    </location>
</feature>
<sequence>MLTSPPEYVNNLEKSLRVREEECTALRNQVDAQRDEIDDLRQRLSLPLVPPPDTALGLVVPNSEWQEGIPKDDRKEEKPVSPILGSVSNPQGKVFPRYAMEPLQQAREAAPAFDANACNSAFENWLAATSPGDKPAPTVA</sequence>
<accession>A0A427YF64</accession>
<keyword evidence="4" id="KW-1185">Reference proteome</keyword>
<keyword evidence="1" id="KW-0175">Coiled coil</keyword>
<reference evidence="3 4" key="1">
    <citation type="submission" date="2018-11" db="EMBL/GenBank/DDBJ databases">
        <title>Genome sequence of Saitozyma podzolica DSM 27192.</title>
        <authorList>
            <person name="Aliyu H."/>
            <person name="Gorte O."/>
            <person name="Ochsenreither K."/>
        </authorList>
    </citation>
    <scope>NUCLEOTIDE SEQUENCE [LARGE SCALE GENOMIC DNA]</scope>
    <source>
        <strain evidence="3 4">DSM 27192</strain>
    </source>
</reference>
<evidence type="ECO:0000256" key="2">
    <source>
        <dbReference type="SAM" id="MobiDB-lite"/>
    </source>
</evidence>
<name>A0A427YF64_9TREE</name>
<dbReference type="OrthoDB" id="5571888at2759"/>
<dbReference type="EMBL" id="RSCD01000012">
    <property type="protein sequence ID" value="RSH89728.1"/>
    <property type="molecule type" value="Genomic_DNA"/>
</dbReference>